<dbReference type="AlphaFoldDB" id="A0A2T7A8Z0"/>
<proteinExistence type="predicted"/>
<keyword evidence="3" id="KW-1185">Reference proteome</keyword>
<protein>
    <submittedName>
        <fullName evidence="2">Uncharacterized protein</fullName>
    </submittedName>
</protein>
<dbReference type="Proteomes" id="UP000244722">
    <property type="component" value="Unassembled WGS sequence"/>
</dbReference>
<name>A0A2T7A8Z0_TUBBO</name>
<dbReference type="Pfam" id="PF00023">
    <property type="entry name" value="Ank"/>
    <property type="match status" value="1"/>
</dbReference>
<organism evidence="2 3">
    <name type="scientific">Tuber borchii</name>
    <name type="common">White truffle</name>
    <dbReference type="NCBI Taxonomy" id="42251"/>
    <lineage>
        <taxon>Eukaryota</taxon>
        <taxon>Fungi</taxon>
        <taxon>Dikarya</taxon>
        <taxon>Ascomycota</taxon>
        <taxon>Pezizomycotina</taxon>
        <taxon>Pezizomycetes</taxon>
        <taxon>Pezizales</taxon>
        <taxon>Tuberaceae</taxon>
        <taxon>Tuber</taxon>
    </lineage>
</organism>
<dbReference type="PROSITE" id="PS50297">
    <property type="entry name" value="ANK_REP_REGION"/>
    <property type="match status" value="1"/>
</dbReference>
<dbReference type="Gene3D" id="1.25.40.20">
    <property type="entry name" value="Ankyrin repeat-containing domain"/>
    <property type="match status" value="1"/>
</dbReference>
<dbReference type="STRING" id="42251.A0A2T7A8Z0"/>
<dbReference type="SUPFAM" id="SSF48403">
    <property type="entry name" value="Ankyrin repeat"/>
    <property type="match status" value="1"/>
</dbReference>
<evidence type="ECO:0000313" key="3">
    <source>
        <dbReference type="Proteomes" id="UP000244722"/>
    </source>
</evidence>
<dbReference type="InterPro" id="IPR036770">
    <property type="entry name" value="Ankyrin_rpt-contain_sf"/>
</dbReference>
<gene>
    <name evidence="2" type="ORF">B9Z19DRAFT_1158619</name>
</gene>
<dbReference type="SMART" id="SM00248">
    <property type="entry name" value="ANK"/>
    <property type="match status" value="1"/>
</dbReference>
<reference evidence="2 3" key="1">
    <citation type="submission" date="2017-04" db="EMBL/GenBank/DDBJ databases">
        <title>Draft genome sequence of Tuber borchii Vittad., a whitish edible truffle.</title>
        <authorList>
            <consortium name="DOE Joint Genome Institute"/>
            <person name="Murat C."/>
            <person name="Kuo A."/>
            <person name="Barry K.W."/>
            <person name="Clum A."/>
            <person name="Dockter R.B."/>
            <person name="Fauchery L."/>
            <person name="Iotti M."/>
            <person name="Kohler A."/>
            <person name="Labutti K."/>
            <person name="Lindquist E.A."/>
            <person name="Lipzen A."/>
            <person name="Ohm R.A."/>
            <person name="Wang M."/>
            <person name="Grigoriev I.V."/>
            <person name="Zambonelli A."/>
            <person name="Martin F.M."/>
        </authorList>
    </citation>
    <scope>NUCLEOTIDE SEQUENCE [LARGE SCALE GENOMIC DNA]</scope>
    <source>
        <strain evidence="2 3">Tbo3840</strain>
    </source>
</reference>
<dbReference type="InterPro" id="IPR002110">
    <property type="entry name" value="Ankyrin_rpt"/>
</dbReference>
<evidence type="ECO:0000256" key="1">
    <source>
        <dbReference type="PROSITE-ProRule" id="PRU00023"/>
    </source>
</evidence>
<dbReference type="PROSITE" id="PS50088">
    <property type="entry name" value="ANK_REPEAT"/>
    <property type="match status" value="1"/>
</dbReference>
<accession>A0A2T7A8Z0</accession>
<feature type="repeat" description="ANK" evidence="1">
    <location>
        <begin position="246"/>
        <end position="278"/>
    </location>
</feature>
<dbReference type="OrthoDB" id="341259at2759"/>
<comment type="caution">
    <text evidence="2">The sequence shown here is derived from an EMBL/GenBank/DDBJ whole genome shotgun (WGS) entry which is preliminary data.</text>
</comment>
<sequence>MKQEKQNLKETVACRVEFLTLSRTVADLKIAYECFRYLHQVFGNRPWLPGVDGLGPGHNSSVEILSVLEVEQREAARKYPQDPAAKWPYLRYAAESWFVHARRGFKISKVEYFDLPAHGWLLHQFFNARDDIRKPWIEICGDPKIEILARSQGKTHIAACLGLAPLALLVLREIQPGTFALRRRLFSGFYYSISPKECIPISLCTPSLLMSLDKNGNTPSELYDRKPQHQYFQIANRNEYNRKNRSGDTPLHLAFQFDHMDIVEVLLREGADPAIKNDAGLTPSELGAKLGGRHILERDCGGAC</sequence>
<keyword evidence="1" id="KW-0040">ANK repeat</keyword>
<dbReference type="EMBL" id="NESQ01000003">
    <property type="protein sequence ID" value="PUU84194.1"/>
    <property type="molecule type" value="Genomic_DNA"/>
</dbReference>
<evidence type="ECO:0000313" key="2">
    <source>
        <dbReference type="EMBL" id="PUU84194.1"/>
    </source>
</evidence>